<dbReference type="Gene3D" id="3.40.50.2300">
    <property type="match status" value="1"/>
</dbReference>
<evidence type="ECO:0000256" key="2">
    <source>
        <dbReference type="SAM" id="MobiDB-lite"/>
    </source>
</evidence>
<dbReference type="PANTHER" id="PTHR22891">
    <property type="entry name" value="EUKARYOTIC TRANSLATION INITIATION FACTOR 2C"/>
    <property type="match status" value="1"/>
</dbReference>
<dbReference type="Pfam" id="PF02171">
    <property type="entry name" value="Piwi"/>
    <property type="match status" value="1"/>
</dbReference>
<dbReference type="InterPro" id="IPR036397">
    <property type="entry name" value="RNaseH_sf"/>
</dbReference>
<dbReference type="InterPro" id="IPR003100">
    <property type="entry name" value="PAZ_dom"/>
</dbReference>
<dbReference type="SUPFAM" id="SSF53098">
    <property type="entry name" value="Ribonuclease H-like"/>
    <property type="match status" value="1"/>
</dbReference>
<evidence type="ECO:0000313" key="5">
    <source>
        <dbReference type="Proteomes" id="UP000887574"/>
    </source>
</evidence>
<evidence type="ECO:0000259" key="3">
    <source>
        <dbReference type="PROSITE" id="PS50821"/>
    </source>
</evidence>
<dbReference type="Gene3D" id="3.30.420.10">
    <property type="entry name" value="Ribonuclease H-like superfamily/Ribonuclease H"/>
    <property type="match status" value="1"/>
</dbReference>
<dbReference type="Gene3D" id="2.170.260.10">
    <property type="entry name" value="paz domain"/>
    <property type="match status" value="1"/>
</dbReference>
<dbReference type="SMART" id="SM00949">
    <property type="entry name" value="PAZ"/>
    <property type="match status" value="1"/>
</dbReference>
<dbReference type="InterPro" id="IPR036085">
    <property type="entry name" value="PAZ_dom_sf"/>
</dbReference>
<keyword evidence="5" id="KW-1185">Reference proteome</keyword>
<dbReference type="InterPro" id="IPR003165">
    <property type="entry name" value="Piwi"/>
</dbReference>
<dbReference type="PROSITE" id="PS50821">
    <property type="entry name" value="PAZ"/>
    <property type="match status" value="1"/>
</dbReference>
<dbReference type="AlphaFoldDB" id="A0A915DJZ7"/>
<dbReference type="Pfam" id="PF02170">
    <property type="entry name" value="PAZ"/>
    <property type="match status" value="1"/>
</dbReference>
<feature type="compositionally biased region" description="Low complexity" evidence="2">
    <location>
        <begin position="281"/>
        <end position="299"/>
    </location>
</feature>
<feature type="region of interest" description="Disordered" evidence="2">
    <location>
        <begin position="274"/>
        <end position="303"/>
    </location>
</feature>
<feature type="domain" description="Piwi" evidence="4">
    <location>
        <begin position="597"/>
        <end position="924"/>
    </location>
</feature>
<dbReference type="WBParaSite" id="jg20342">
    <property type="protein sequence ID" value="jg20342"/>
    <property type="gene ID" value="jg20342"/>
</dbReference>
<proteinExistence type="inferred from homology"/>
<dbReference type="SUPFAM" id="SSF101690">
    <property type="entry name" value="PAZ domain"/>
    <property type="match status" value="1"/>
</dbReference>
<evidence type="ECO:0000313" key="6">
    <source>
        <dbReference type="WBParaSite" id="jg20342"/>
    </source>
</evidence>
<dbReference type="Proteomes" id="UP000887574">
    <property type="component" value="Unplaced"/>
</dbReference>
<protein>
    <submittedName>
        <fullName evidence="6">Uncharacterized protein</fullName>
    </submittedName>
</protein>
<name>A0A915DJZ7_9BILA</name>
<dbReference type="CDD" id="cd02846">
    <property type="entry name" value="PAZ_argonaute_like"/>
    <property type="match status" value="1"/>
</dbReference>
<sequence length="964" mass="107302">MSTAPQAQRSSSPAPSMATNAGEDIRRKKTRMVDEIVAEFENLNIHIGDPHMEEKIPGGTNGERIKVLSNVFGIKMAKIPVFRYDITLSALFSGRREGKKLEFTKRSKEDSVVVDRKNMCRIAFECMVEKFKDVFGEDVFNLDKEDCQNVRELQRFAGIEMLVRKVRDGFELTLGDLSHLNNDTTNQNHSLQQFIELATSQYPLFAPEDHLIIGGGSSFLMCPDKYNFTEEDGPKLSDSKYLAIGAHKSVRFVEGPKEGQQACWSHCRNTPGSATNFPGISSRSPGSPTNSPGSPTYSPAKKTPFHIPGQTLYDKAVAILGPNAFGRGGELNSGSVGRIHSQFKALHVELTYGRGRARDLKIGGVDRTATAANKTIDVNGETVSVEEYYYRKYEIALNYPNAPLATATQKGQTNYFPLELCYVKDNQRANLNQLNQREVANMIRACAVVPSILKNQIERNFGALHLQESPYLQAANMKVMAKPLAADARRLPAPVIKYRNGNVQVEADTGKWKMMDSFLIPMELKRWAIYMIPGGSGEADRRARFTFDNLVSFTKMYTQACRAAGMQVAEPLDSKMIGSTAEEMDRTIAICHSEQCQLVFFVTADAISNLHNVMKSCEQRYGIVTQDLKMNNAFEIVNRGKQETVKNIVCKTNEKLGGLNYSLTVVDPTVRTMISEGTLFIGLGISHPGAMGGYERARNAQPEVPSVIGFAANMKADPFDFVGDFVYDEPRRDEKFSTIYTIVQTCVNRFRVSRGAPPSRLVIYRNGTSEGQFGMSLQYEVPLIHHALKESEASDCKLTLLVSQKAHNIRLFQDPMPLKSEFVLPNGRVKKLNLNIKPGTVIDAQLTHPEHSEFYLNSHLAIQGTARTPRYSVLLDESKFSMDIIEGFTYALSYAHQIINSPTSLPSPAYIALMYAKRGRALFSESTRVGEQLERTEMGAPDFQAASNRLSYATTPLADQRVNA</sequence>
<evidence type="ECO:0000259" key="4">
    <source>
        <dbReference type="PROSITE" id="PS50822"/>
    </source>
</evidence>
<dbReference type="InterPro" id="IPR012337">
    <property type="entry name" value="RNaseH-like_sf"/>
</dbReference>
<dbReference type="GO" id="GO:0003723">
    <property type="term" value="F:RNA binding"/>
    <property type="evidence" value="ECO:0007669"/>
    <property type="project" value="InterPro"/>
</dbReference>
<evidence type="ECO:0000256" key="1">
    <source>
        <dbReference type="RuleBase" id="RU361178"/>
    </source>
</evidence>
<comment type="similarity">
    <text evidence="1">Belongs to the argonaute family.</text>
</comment>
<organism evidence="5 6">
    <name type="scientific">Ditylenchus dipsaci</name>
    <dbReference type="NCBI Taxonomy" id="166011"/>
    <lineage>
        <taxon>Eukaryota</taxon>
        <taxon>Metazoa</taxon>
        <taxon>Ecdysozoa</taxon>
        <taxon>Nematoda</taxon>
        <taxon>Chromadorea</taxon>
        <taxon>Rhabditida</taxon>
        <taxon>Tylenchina</taxon>
        <taxon>Tylenchomorpha</taxon>
        <taxon>Sphaerularioidea</taxon>
        <taxon>Anguinidae</taxon>
        <taxon>Anguininae</taxon>
        <taxon>Ditylenchus</taxon>
    </lineage>
</organism>
<dbReference type="SMART" id="SM00950">
    <property type="entry name" value="Piwi"/>
    <property type="match status" value="1"/>
</dbReference>
<accession>A0A915DJZ7</accession>
<feature type="compositionally biased region" description="Low complexity" evidence="2">
    <location>
        <begin position="1"/>
        <end position="16"/>
    </location>
</feature>
<feature type="domain" description="PAZ" evidence="3">
    <location>
        <begin position="311"/>
        <end position="425"/>
    </location>
</feature>
<feature type="region of interest" description="Disordered" evidence="2">
    <location>
        <begin position="1"/>
        <end position="25"/>
    </location>
</feature>
<dbReference type="PROSITE" id="PS50822">
    <property type="entry name" value="PIWI"/>
    <property type="match status" value="1"/>
</dbReference>
<reference evidence="6" key="1">
    <citation type="submission" date="2022-11" db="UniProtKB">
        <authorList>
            <consortium name="WormBaseParasite"/>
        </authorList>
    </citation>
    <scope>IDENTIFICATION</scope>
</reference>